<gene>
    <name evidence="1" type="ORF">KC01_LOCUS31058</name>
</gene>
<dbReference type="Proteomes" id="UP001497482">
    <property type="component" value="Chromosome 4"/>
</dbReference>
<name>A0AAV2LTM5_KNICA</name>
<reference evidence="1 2" key="1">
    <citation type="submission" date="2024-04" db="EMBL/GenBank/DDBJ databases">
        <authorList>
            <person name="Waldvogel A.-M."/>
            <person name="Schoenle A."/>
        </authorList>
    </citation>
    <scope>NUCLEOTIDE SEQUENCE [LARGE SCALE GENOMIC DNA]</scope>
</reference>
<dbReference type="EMBL" id="OZ035826">
    <property type="protein sequence ID" value="CAL1603369.1"/>
    <property type="molecule type" value="Genomic_DNA"/>
</dbReference>
<sequence>MQAKCGERLIGKQCPLDQRQQVKGPLTVGEVTNGYYYGKKVPLPTARSLSVAAACTPSLSGKMMIRYHATQGLRVKMEWALSPPYPLLSPPSSAVSPRPASIFILLGLTLILLYSCKNPSATCVKCKWKNQLMHG</sequence>
<evidence type="ECO:0000313" key="2">
    <source>
        <dbReference type="Proteomes" id="UP001497482"/>
    </source>
</evidence>
<accession>A0AAV2LTM5</accession>
<organism evidence="1 2">
    <name type="scientific">Knipowitschia caucasica</name>
    <name type="common">Caucasian dwarf goby</name>
    <name type="synonym">Pomatoschistus caucasicus</name>
    <dbReference type="NCBI Taxonomy" id="637954"/>
    <lineage>
        <taxon>Eukaryota</taxon>
        <taxon>Metazoa</taxon>
        <taxon>Chordata</taxon>
        <taxon>Craniata</taxon>
        <taxon>Vertebrata</taxon>
        <taxon>Euteleostomi</taxon>
        <taxon>Actinopterygii</taxon>
        <taxon>Neopterygii</taxon>
        <taxon>Teleostei</taxon>
        <taxon>Neoteleostei</taxon>
        <taxon>Acanthomorphata</taxon>
        <taxon>Gobiaria</taxon>
        <taxon>Gobiiformes</taxon>
        <taxon>Gobioidei</taxon>
        <taxon>Gobiidae</taxon>
        <taxon>Gobiinae</taxon>
        <taxon>Knipowitschia</taxon>
    </lineage>
</organism>
<protein>
    <submittedName>
        <fullName evidence="1">Uncharacterized protein</fullName>
    </submittedName>
</protein>
<dbReference type="AlphaFoldDB" id="A0AAV2LTM5"/>
<proteinExistence type="predicted"/>
<evidence type="ECO:0000313" key="1">
    <source>
        <dbReference type="EMBL" id="CAL1603369.1"/>
    </source>
</evidence>
<keyword evidence="2" id="KW-1185">Reference proteome</keyword>